<reference evidence="4 5" key="1">
    <citation type="submission" date="2016-09" db="EMBL/GenBank/DDBJ databases">
        <title>The draft genome of Dichanthelium oligosanthes: A C3 panicoid grass species.</title>
        <authorList>
            <person name="Studer A.J."/>
            <person name="Schnable J.C."/>
            <person name="Brutnell T.P."/>
        </authorList>
    </citation>
    <scope>NUCLEOTIDE SEQUENCE [LARGE SCALE GENOMIC DNA]</scope>
    <source>
        <strain evidence="5">cv. Kellogg 1175</strain>
        <tissue evidence="4">Leaf</tissue>
    </source>
</reference>
<dbReference type="Gene3D" id="3.80.10.10">
    <property type="entry name" value="Ribonuclease Inhibitor"/>
    <property type="match status" value="1"/>
</dbReference>
<feature type="non-terminal residue" evidence="4">
    <location>
        <position position="182"/>
    </location>
</feature>
<dbReference type="PANTHER" id="PTHR47186">
    <property type="entry name" value="LEUCINE-RICH REPEAT-CONTAINING PROTEIN 57"/>
    <property type="match status" value="1"/>
</dbReference>
<gene>
    <name evidence="4" type="ORF">BAE44_0020256</name>
</gene>
<evidence type="ECO:0000313" key="4">
    <source>
        <dbReference type="EMBL" id="OEL18725.1"/>
    </source>
</evidence>
<dbReference type="Proteomes" id="UP000095767">
    <property type="component" value="Unassembled WGS sequence"/>
</dbReference>
<evidence type="ECO:0000256" key="1">
    <source>
        <dbReference type="ARBA" id="ARBA00022737"/>
    </source>
</evidence>
<sequence>MHAKDLGSLHHLRYLKLEGNLETELLEEIGNLQLLKTLDLQRASINELPTSICRLRKLDCLDVGFVLVIGVDQPFRMFQHPTRCWLVFAKGVMPNLERLKFCFQVPKREGGDYDIGLENLASLKHVTVGVDCEGAQIREVDNVETMVRNAIGMHPNHPTLQLSRYNEDDSDEDTDDSWASEE</sequence>
<evidence type="ECO:0000256" key="2">
    <source>
        <dbReference type="SAM" id="MobiDB-lite"/>
    </source>
</evidence>
<name>A0A1E5V118_9POAL</name>
<dbReference type="AlphaFoldDB" id="A0A1E5V118"/>
<feature type="domain" description="Disease resistance R13L4/SHOC-2-like LRR" evidence="3">
    <location>
        <begin position="2"/>
        <end position="64"/>
    </location>
</feature>
<dbReference type="PANTHER" id="PTHR47186:SF22">
    <property type="entry name" value="OS11G0589401 PROTEIN"/>
    <property type="match status" value="1"/>
</dbReference>
<dbReference type="InterPro" id="IPR032675">
    <property type="entry name" value="LRR_dom_sf"/>
</dbReference>
<organism evidence="4 5">
    <name type="scientific">Dichanthelium oligosanthes</name>
    <dbReference type="NCBI Taxonomy" id="888268"/>
    <lineage>
        <taxon>Eukaryota</taxon>
        <taxon>Viridiplantae</taxon>
        <taxon>Streptophyta</taxon>
        <taxon>Embryophyta</taxon>
        <taxon>Tracheophyta</taxon>
        <taxon>Spermatophyta</taxon>
        <taxon>Magnoliopsida</taxon>
        <taxon>Liliopsida</taxon>
        <taxon>Poales</taxon>
        <taxon>Poaceae</taxon>
        <taxon>PACMAD clade</taxon>
        <taxon>Panicoideae</taxon>
        <taxon>Panicodae</taxon>
        <taxon>Paniceae</taxon>
        <taxon>Dichantheliinae</taxon>
        <taxon>Dichanthelium</taxon>
    </lineage>
</organism>
<dbReference type="OrthoDB" id="693865at2759"/>
<feature type="domain" description="Disease resistance R13L4/SHOC-2-like LRR" evidence="3">
    <location>
        <begin position="83"/>
        <end position="160"/>
    </location>
</feature>
<comment type="caution">
    <text evidence="4">The sequence shown here is derived from an EMBL/GenBank/DDBJ whole genome shotgun (WGS) entry which is preliminary data.</text>
</comment>
<accession>A0A1E5V118</accession>
<dbReference type="SUPFAM" id="SSF52058">
    <property type="entry name" value="L domain-like"/>
    <property type="match status" value="1"/>
</dbReference>
<keyword evidence="5" id="KW-1185">Reference proteome</keyword>
<feature type="region of interest" description="Disordered" evidence="2">
    <location>
        <begin position="154"/>
        <end position="182"/>
    </location>
</feature>
<dbReference type="Pfam" id="PF23598">
    <property type="entry name" value="LRR_14"/>
    <property type="match status" value="2"/>
</dbReference>
<dbReference type="InterPro" id="IPR055414">
    <property type="entry name" value="LRR_R13L4/SHOC2-like"/>
</dbReference>
<evidence type="ECO:0000259" key="3">
    <source>
        <dbReference type="Pfam" id="PF23598"/>
    </source>
</evidence>
<keyword evidence="1" id="KW-0677">Repeat</keyword>
<proteinExistence type="predicted"/>
<dbReference type="EMBL" id="LWDX02055822">
    <property type="protein sequence ID" value="OEL18725.1"/>
    <property type="molecule type" value="Genomic_DNA"/>
</dbReference>
<evidence type="ECO:0000313" key="5">
    <source>
        <dbReference type="Proteomes" id="UP000095767"/>
    </source>
</evidence>
<protein>
    <recommendedName>
        <fullName evidence="3">Disease resistance R13L4/SHOC-2-like LRR domain-containing protein</fullName>
    </recommendedName>
</protein>
<feature type="compositionally biased region" description="Acidic residues" evidence="2">
    <location>
        <begin position="168"/>
        <end position="182"/>
    </location>
</feature>